<dbReference type="GO" id="GO:0016887">
    <property type="term" value="F:ATP hydrolysis activity"/>
    <property type="evidence" value="ECO:0007669"/>
    <property type="project" value="InterPro"/>
</dbReference>
<keyword evidence="6 13" id="KW-0547">Nucleotide-binding</keyword>
<evidence type="ECO:0000256" key="10">
    <source>
        <dbReference type="ARBA" id="ARBA00023136"/>
    </source>
</evidence>
<evidence type="ECO:0000256" key="9">
    <source>
        <dbReference type="ARBA" id="ARBA00022989"/>
    </source>
</evidence>
<dbReference type="AlphaFoldDB" id="A0A9D1IU01"/>
<feature type="domain" description="P-type ATPase A" evidence="14">
    <location>
        <begin position="211"/>
        <end position="310"/>
    </location>
</feature>
<feature type="transmembrane region" description="Helical" evidence="13">
    <location>
        <begin position="329"/>
        <end position="350"/>
    </location>
</feature>
<dbReference type="CDD" id="cd00371">
    <property type="entry name" value="HMA"/>
    <property type="match status" value="1"/>
</dbReference>
<dbReference type="PROSITE" id="PS00154">
    <property type="entry name" value="ATPASE_E1_E2"/>
    <property type="match status" value="1"/>
</dbReference>
<evidence type="ECO:0000313" key="16">
    <source>
        <dbReference type="Proteomes" id="UP000824082"/>
    </source>
</evidence>
<feature type="transmembrane region" description="Helical" evidence="13">
    <location>
        <begin position="356"/>
        <end position="381"/>
    </location>
</feature>
<feature type="transmembrane region" description="Helical" evidence="13">
    <location>
        <begin position="126"/>
        <end position="145"/>
    </location>
</feature>
<dbReference type="PANTHER" id="PTHR48085">
    <property type="entry name" value="CADMIUM/ZINC-TRANSPORTING ATPASE HMA2-RELATED"/>
    <property type="match status" value="1"/>
</dbReference>
<dbReference type="Gene3D" id="2.70.150.10">
    <property type="entry name" value="Calcium-transporting ATPase, cytoplasmic transduction domain A"/>
    <property type="match status" value="1"/>
</dbReference>
<evidence type="ECO:0000256" key="1">
    <source>
        <dbReference type="ARBA" id="ARBA00004651"/>
    </source>
</evidence>
<dbReference type="NCBIfam" id="TIGR01494">
    <property type="entry name" value="ATPase_P-type"/>
    <property type="match status" value="1"/>
</dbReference>
<dbReference type="Proteomes" id="UP000824082">
    <property type="component" value="Unassembled WGS sequence"/>
</dbReference>
<sequence length="610" mass="65067">MEAKCYPVQGLDCPNCAAKVERAMEKLSETGQVNLDFAAEKLYLTPAEGCSHAQALEAARRCAKAVEPEMQILDSLSQNSSASCAASSEAEKKSSKKPFFFRIGTAVVLTAVGILLENVFTQVPGWVSLVVMAAAYLLSGYDILWQSVKNIRHGQVFDENLLMSIASLGAFAIGEHMEGVLVMVLYQIGEFCQDLAVEKSRKSIADLMDIRPESAQLITDQGVITVPPAQVQVGQRIRIRPGDKVPLDGVVESGISQLDTKALTGESMPVEVEPGSKVLSGSINGDGQLILKVESVYADSTVSKILEMVEHASSRKAKSQEFISRFAKYYTPIVVILAVLLGLIPSLLFPAQWQDWVYRALVFLVVSCPCALVISVPLSFFGGIGGASRKGILVKGSNYLEALAKVDTVVMDKTGTLTKGEFSVSRLLPQPGTDSDTLLAYAASAEACSNHPMAQSVAAAYSGVPTPAAQVQEHPGRGVEVTLSTGEQVLCGNMKLLEEHQVALPAQLPQETSVLVAVNGSYLGAVVLEDQLKPDSADAIGRFHALGIDRTVMLTGDRESVGKRVAAQLGMDQAYCQLLPQDKLTHLEALMEGNKGAVAFVGDGINDAPV</sequence>
<evidence type="ECO:0000256" key="7">
    <source>
        <dbReference type="ARBA" id="ARBA00022840"/>
    </source>
</evidence>
<dbReference type="SFLD" id="SFLDS00003">
    <property type="entry name" value="Haloacid_Dehalogenase"/>
    <property type="match status" value="1"/>
</dbReference>
<dbReference type="InterPro" id="IPR051014">
    <property type="entry name" value="Cation_Transport_ATPase_IB"/>
</dbReference>
<evidence type="ECO:0000256" key="13">
    <source>
        <dbReference type="RuleBase" id="RU362081"/>
    </source>
</evidence>
<dbReference type="NCBIfam" id="TIGR01525">
    <property type="entry name" value="ATPase-IB_hvy"/>
    <property type="match status" value="1"/>
</dbReference>
<keyword evidence="4 13" id="KW-0812">Transmembrane</keyword>
<dbReference type="InterPro" id="IPR044492">
    <property type="entry name" value="P_typ_ATPase_HD_dom"/>
</dbReference>
<dbReference type="FunFam" id="2.70.150.10:FF:000002">
    <property type="entry name" value="Copper-transporting ATPase 1, putative"/>
    <property type="match status" value="1"/>
</dbReference>
<dbReference type="NCBIfam" id="TIGR01512">
    <property type="entry name" value="ATPase-IB2_Cd"/>
    <property type="match status" value="1"/>
</dbReference>
<dbReference type="SUPFAM" id="SSF81653">
    <property type="entry name" value="Calcium ATPase, transduction domain A"/>
    <property type="match status" value="1"/>
</dbReference>
<dbReference type="InterPro" id="IPR023298">
    <property type="entry name" value="ATPase_P-typ_TM_dom_sf"/>
</dbReference>
<comment type="subcellular location">
    <subcellularLocation>
        <location evidence="1">Cell membrane</location>
        <topology evidence="1">Multi-pass membrane protein</topology>
    </subcellularLocation>
</comment>
<dbReference type="EMBL" id="DVMX01000110">
    <property type="protein sequence ID" value="HIU42004.1"/>
    <property type="molecule type" value="Genomic_DNA"/>
</dbReference>
<dbReference type="InterPro" id="IPR008250">
    <property type="entry name" value="ATPase_P-typ_transduc_dom_A_sf"/>
</dbReference>
<dbReference type="Gene3D" id="3.40.50.1000">
    <property type="entry name" value="HAD superfamily/HAD-like"/>
    <property type="match status" value="1"/>
</dbReference>
<dbReference type="InterPro" id="IPR006121">
    <property type="entry name" value="HMA_dom"/>
</dbReference>
<feature type="transmembrane region" description="Helical" evidence="13">
    <location>
        <begin position="99"/>
        <end position="120"/>
    </location>
</feature>
<comment type="catalytic activity">
    <reaction evidence="12">
        <text>Cd(2+)(in) + ATP + H2O = Cd(2+)(out) + ADP + phosphate + H(+)</text>
        <dbReference type="Rhea" id="RHEA:12132"/>
        <dbReference type="ChEBI" id="CHEBI:15377"/>
        <dbReference type="ChEBI" id="CHEBI:15378"/>
        <dbReference type="ChEBI" id="CHEBI:30616"/>
        <dbReference type="ChEBI" id="CHEBI:43474"/>
        <dbReference type="ChEBI" id="CHEBI:48775"/>
        <dbReference type="ChEBI" id="CHEBI:456216"/>
        <dbReference type="EC" id="7.2.2.21"/>
    </reaction>
</comment>
<dbReference type="InterPro" id="IPR023214">
    <property type="entry name" value="HAD_sf"/>
</dbReference>
<keyword evidence="7 13" id="KW-0067">ATP-binding</keyword>
<evidence type="ECO:0000256" key="8">
    <source>
        <dbReference type="ARBA" id="ARBA00022967"/>
    </source>
</evidence>
<reference evidence="15" key="2">
    <citation type="journal article" date="2021" name="PeerJ">
        <title>Extensive microbial diversity within the chicken gut microbiome revealed by metagenomics and culture.</title>
        <authorList>
            <person name="Gilroy R."/>
            <person name="Ravi A."/>
            <person name="Getino M."/>
            <person name="Pursley I."/>
            <person name="Horton D.L."/>
            <person name="Alikhan N.F."/>
            <person name="Baker D."/>
            <person name="Gharbi K."/>
            <person name="Hall N."/>
            <person name="Watson M."/>
            <person name="Adriaenssens E.M."/>
            <person name="Foster-Nyarko E."/>
            <person name="Jarju S."/>
            <person name="Secka A."/>
            <person name="Antonio M."/>
            <person name="Oren A."/>
            <person name="Chaudhuri R.R."/>
            <person name="La Ragione R."/>
            <person name="Hildebrand F."/>
            <person name="Pallen M.J."/>
        </authorList>
    </citation>
    <scope>NUCLEOTIDE SEQUENCE</scope>
    <source>
        <strain evidence="15">4509</strain>
    </source>
</reference>
<dbReference type="InterPro" id="IPR027256">
    <property type="entry name" value="P-typ_ATPase_IB"/>
</dbReference>
<name>A0A9D1IU01_9FIRM</name>
<evidence type="ECO:0000259" key="14">
    <source>
        <dbReference type="Pfam" id="PF00122"/>
    </source>
</evidence>
<keyword evidence="13" id="KW-1003">Cell membrane</keyword>
<dbReference type="PRINTS" id="PR00119">
    <property type="entry name" value="CATATPASE"/>
</dbReference>
<dbReference type="GO" id="GO:0005524">
    <property type="term" value="F:ATP binding"/>
    <property type="evidence" value="ECO:0007669"/>
    <property type="project" value="UniProtKB-UniRule"/>
</dbReference>
<dbReference type="GO" id="GO:0008551">
    <property type="term" value="F:P-type cadmium transporter activity"/>
    <property type="evidence" value="ECO:0007669"/>
    <property type="project" value="UniProtKB-EC"/>
</dbReference>
<comment type="caution">
    <text evidence="15">The sequence shown here is derived from an EMBL/GenBank/DDBJ whole genome shotgun (WGS) entry which is preliminary data.</text>
</comment>
<dbReference type="SUPFAM" id="SSF56784">
    <property type="entry name" value="HAD-like"/>
    <property type="match status" value="1"/>
</dbReference>
<dbReference type="SUPFAM" id="SSF55008">
    <property type="entry name" value="HMA, heavy metal-associated domain"/>
    <property type="match status" value="1"/>
</dbReference>
<organism evidence="15 16">
    <name type="scientific">Candidatus Egerieicola faecale</name>
    <dbReference type="NCBI Taxonomy" id="2840774"/>
    <lineage>
        <taxon>Bacteria</taxon>
        <taxon>Bacillati</taxon>
        <taxon>Bacillota</taxon>
        <taxon>Clostridia</taxon>
        <taxon>Eubacteriales</taxon>
        <taxon>Oscillospiraceae</taxon>
        <taxon>Oscillospiraceae incertae sedis</taxon>
        <taxon>Candidatus Egerieicola</taxon>
    </lineage>
</organism>
<dbReference type="PRINTS" id="PR00941">
    <property type="entry name" value="CDATPASE"/>
</dbReference>
<evidence type="ECO:0000256" key="3">
    <source>
        <dbReference type="ARBA" id="ARBA00022539"/>
    </source>
</evidence>
<gene>
    <name evidence="15" type="primary">cadA</name>
    <name evidence="15" type="ORF">IAD19_05570</name>
</gene>
<dbReference type="InterPro" id="IPR018303">
    <property type="entry name" value="ATPase_P-typ_P_site"/>
</dbReference>
<protein>
    <recommendedName>
        <fullName evidence="11">Cd(2+)-exporting ATPase</fullName>
        <ecNumber evidence="11">7.2.2.21</ecNumber>
    </recommendedName>
</protein>
<dbReference type="InterPro" id="IPR036412">
    <property type="entry name" value="HAD-like_sf"/>
</dbReference>
<keyword evidence="10 13" id="KW-0472">Membrane</keyword>
<evidence type="ECO:0000256" key="4">
    <source>
        <dbReference type="ARBA" id="ARBA00022692"/>
    </source>
</evidence>
<dbReference type="InterPro" id="IPR023299">
    <property type="entry name" value="ATPase_P-typ_cyto_dom_N"/>
</dbReference>
<reference evidence="15" key="1">
    <citation type="submission" date="2020-10" db="EMBL/GenBank/DDBJ databases">
        <authorList>
            <person name="Gilroy R."/>
        </authorList>
    </citation>
    <scope>NUCLEOTIDE SEQUENCE</scope>
    <source>
        <strain evidence="15">4509</strain>
    </source>
</reference>
<keyword evidence="3" id="KW-0104">Cadmium</keyword>
<keyword evidence="9 13" id="KW-1133">Transmembrane helix</keyword>
<dbReference type="SFLD" id="SFLDF00027">
    <property type="entry name" value="p-type_atpase"/>
    <property type="match status" value="1"/>
</dbReference>
<evidence type="ECO:0000313" key="15">
    <source>
        <dbReference type="EMBL" id="HIU42004.1"/>
    </source>
</evidence>
<feature type="non-terminal residue" evidence="15">
    <location>
        <position position="610"/>
    </location>
</feature>
<comment type="similarity">
    <text evidence="2 13">Belongs to the cation transport ATPase (P-type) (TC 3.A.3) family. Type IB subfamily.</text>
</comment>
<dbReference type="Pfam" id="PF00702">
    <property type="entry name" value="Hydrolase"/>
    <property type="match status" value="1"/>
</dbReference>
<accession>A0A9D1IU01</accession>
<dbReference type="EC" id="7.2.2.21" evidence="11"/>
<dbReference type="GO" id="GO:0005886">
    <property type="term" value="C:plasma membrane"/>
    <property type="evidence" value="ECO:0007669"/>
    <property type="project" value="UniProtKB-SubCell"/>
</dbReference>
<evidence type="ECO:0000256" key="11">
    <source>
        <dbReference type="ARBA" id="ARBA00039103"/>
    </source>
</evidence>
<evidence type="ECO:0000256" key="6">
    <source>
        <dbReference type="ARBA" id="ARBA00022741"/>
    </source>
</evidence>
<evidence type="ECO:0000256" key="2">
    <source>
        <dbReference type="ARBA" id="ARBA00006024"/>
    </source>
</evidence>
<dbReference type="Gene3D" id="3.30.70.100">
    <property type="match status" value="1"/>
</dbReference>
<dbReference type="InterPro" id="IPR059000">
    <property type="entry name" value="ATPase_P-type_domA"/>
</dbReference>
<keyword evidence="8" id="KW-1278">Translocase</keyword>
<dbReference type="InterPro" id="IPR036163">
    <property type="entry name" value="HMA_dom_sf"/>
</dbReference>
<proteinExistence type="inferred from homology"/>
<evidence type="ECO:0000256" key="5">
    <source>
        <dbReference type="ARBA" id="ARBA00022723"/>
    </source>
</evidence>
<dbReference type="SFLD" id="SFLDG00002">
    <property type="entry name" value="C1.7:_P-type_atpase_like"/>
    <property type="match status" value="1"/>
</dbReference>
<dbReference type="InterPro" id="IPR001757">
    <property type="entry name" value="P_typ_ATPase"/>
</dbReference>
<dbReference type="GO" id="GO:0046872">
    <property type="term" value="F:metal ion binding"/>
    <property type="evidence" value="ECO:0007669"/>
    <property type="project" value="UniProtKB-KW"/>
</dbReference>
<dbReference type="SUPFAM" id="SSF81665">
    <property type="entry name" value="Calcium ATPase, transmembrane domain M"/>
    <property type="match status" value="1"/>
</dbReference>
<keyword evidence="5 13" id="KW-0479">Metal-binding</keyword>
<dbReference type="Pfam" id="PF00122">
    <property type="entry name" value="E1-E2_ATPase"/>
    <property type="match status" value="1"/>
</dbReference>
<evidence type="ECO:0000256" key="12">
    <source>
        <dbReference type="ARBA" id="ARBA00049338"/>
    </source>
</evidence>
<dbReference type="PANTHER" id="PTHR48085:SF5">
    <property type="entry name" value="CADMIUM_ZINC-TRANSPORTING ATPASE HMA4-RELATED"/>
    <property type="match status" value="1"/>
</dbReference>
<dbReference type="Gene3D" id="3.40.1110.10">
    <property type="entry name" value="Calcium-transporting ATPase, cytoplasmic domain N"/>
    <property type="match status" value="1"/>
</dbReference>